<evidence type="ECO:0000313" key="2">
    <source>
        <dbReference type="EMBL" id="CAJ1951065.1"/>
    </source>
</evidence>
<keyword evidence="3" id="KW-1185">Reference proteome</keyword>
<dbReference type="AlphaFoldDB" id="A0AAD2JHC9"/>
<comment type="caution">
    <text evidence="2">The sequence shown here is derived from an EMBL/GenBank/DDBJ whole genome shotgun (WGS) entry which is preliminary data.</text>
</comment>
<name>A0AAD2JHC9_9STRA</name>
<feature type="region of interest" description="Disordered" evidence="1">
    <location>
        <begin position="161"/>
        <end position="209"/>
    </location>
</feature>
<protein>
    <submittedName>
        <fullName evidence="2">Uncharacterized protein</fullName>
    </submittedName>
</protein>
<evidence type="ECO:0000256" key="1">
    <source>
        <dbReference type="SAM" id="MobiDB-lite"/>
    </source>
</evidence>
<proteinExistence type="predicted"/>
<reference evidence="2" key="1">
    <citation type="submission" date="2023-08" db="EMBL/GenBank/DDBJ databases">
        <authorList>
            <person name="Audoor S."/>
            <person name="Bilcke G."/>
        </authorList>
    </citation>
    <scope>NUCLEOTIDE SEQUENCE</scope>
</reference>
<dbReference type="EMBL" id="CAKOGP040001778">
    <property type="protein sequence ID" value="CAJ1951065.1"/>
    <property type="molecule type" value="Genomic_DNA"/>
</dbReference>
<feature type="compositionally biased region" description="Acidic residues" evidence="1">
    <location>
        <begin position="166"/>
        <end position="180"/>
    </location>
</feature>
<accession>A0AAD2JHC9</accession>
<evidence type="ECO:0000313" key="3">
    <source>
        <dbReference type="Proteomes" id="UP001295423"/>
    </source>
</evidence>
<gene>
    <name evidence="2" type="ORF">CYCCA115_LOCUS12891</name>
</gene>
<dbReference type="Proteomes" id="UP001295423">
    <property type="component" value="Unassembled WGS sequence"/>
</dbReference>
<organism evidence="2 3">
    <name type="scientific">Cylindrotheca closterium</name>
    <dbReference type="NCBI Taxonomy" id="2856"/>
    <lineage>
        <taxon>Eukaryota</taxon>
        <taxon>Sar</taxon>
        <taxon>Stramenopiles</taxon>
        <taxon>Ochrophyta</taxon>
        <taxon>Bacillariophyta</taxon>
        <taxon>Bacillariophyceae</taxon>
        <taxon>Bacillariophycidae</taxon>
        <taxon>Bacillariales</taxon>
        <taxon>Bacillariaceae</taxon>
        <taxon>Cylindrotheca</taxon>
    </lineage>
</organism>
<sequence>MTAEVAWSKYYNKLPAFEKVQFEQFKARLKSHRQQVKKYMMRSKKEEQMWRRDLLRYPPKTTNSEGAPLWNPHKANKLLRQDVGELRQKKEHMTPKKLQATRDEYKEFPLKIFRQHMYQEIRRCKFCNHLHDRREAKKIIHICKPAVGATDDTLTDRLKELGIHDPEEEEEEEEELEMEDDEKHTAEQTGNRKRKIAENNRPSKKQKRC</sequence>